<feature type="compositionally biased region" description="Basic and acidic residues" evidence="1">
    <location>
        <begin position="366"/>
        <end position="376"/>
    </location>
</feature>
<feature type="region of interest" description="Disordered" evidence="1">
    <location>
        <begin position="345"/>
        <end position="376"/>
    </location>
</feature>
<dbReference type="Proteomes" id="UP000694892">
    <property type="component" value="Chromosome 6L"/>
</dbReference>
<proteinExistence type="predicted"/>
<dbReference type="EMBL" id="CM004476">
    <property type="protein sequence ID" value="OCT76222.1"/>
    <property type="molecule type" value="Genomic_DNA"/>
</dbReference>
<feature type="compositionally biased region" description="Low complexity" evidence="1">
    <location>
        <begin position="353"/>
        <end position="365"/>
    </location>
</feature>
<evidence type="ECO:0000313" key="3">
    <source>
        <dbReference type="Proteomes" id="UP000694892"/>
    </source>
</evidence>
<dbReference type="AlphaFoldDB" id="A0A974CN11"/>
<sequence length="431" mass="48616">MALWDRFVERGYATIDIKRAYHRAVGANQCDLLKGMSNCGVRTQCLRNKHPNRSSGETLQLSDTLYGFPSVITTYSRETLYLKRIIRKHLGILTQDPVLKTMLPSQPGFVFKWGKTIGSSLSPSLFLEETQIGPSNWLSVKGFYRCGRPRCHACALMNPLKTFRSRSNPYNHKIRFYANCRTKHVIYFITCACGVQYIGKSNRPVRRWISEHMNGVSRGNKSSAVAKHLIDQHERKKRVSFQVIDRVVQVRKFLSAADNISACIADPTIFSGRLSLALVGHRYRTIAVRGKTLLICSLTNLTVCTISPLRGVQCPSRYPSASCTTAATILKCRLRWDHGKGMAWQRQRREHSVSSQSRAHSGSSSHGHEAAAMKEGHDYSSYSRTLHIDPAGSKFPPTGGPSSRTHFPTTVAERSVRWETRRWMKAMPVSE</sequence>
<evidence type="ECO:0000313" key="2">
    <source>
        <dbReference type="EMBL" id="OCT76222.1"/>
    </source>
</evidence>
<organism evidence="2 3">
    <name type="scientific">Xenopus laevis</name>
    <name type="common">African clawed frog</name>
    <dbReference type="NCBI Taxonomy" id="8355"/>
    <lineage>
        <taxon>Eukaryota</taxon>
        <taxon>Metazoa</taxon>
        <taxon>Chordata</taxon>
        <taxon>Craniata</taxon>
        <taxon>Vertebrata</taxon>
        <taxon>Euteleostomi</taxon>
        <taxon>Amphibia</taxon>
        <taxon>Batrachia</taxon>
        <taxon>Anura</taxon>
        <taxon>Pipoidea</taxon>
        <taxon>Pipidae</taxon>
        <taxon>Xenopodinae</taxon>
        <taxon>Xenopus</taxon>
        <taxon>Xenopus</taxon>
    </lineage>
</organism>
<name>A0A974CN11_XENLA</name>
<reference evidence="3" key="1">
    <citation type="journal article" date="2016" name="Nature">
        <title>Genome evolution in the allotetraploid frog Xenopus laevis.</title>
        <authorList>
            <person name="Session A.M."/>
            <person name="Uno Y."/>
            <person name="Kwon T."/>
            <person name="Chapman J.A."/>
            <person name="Toyoda A."/>
            <person name="Takahashi S."/>
            <person name="Fukui A."/>
            <person name="Hikosaka A."/>
            <person name="Suzuki A."/>
            <person name="Kondo M."/>
            <person name="van Heeringen S.J."/>
            <person name="Quigley I."/>
            <person name="Heinz S."/>
            <person name="Ogino H."/>
            <person name="Ochi H."/>
            <person name="Hellsten U."/>
            <person name="Lyons J.B."/>
            <person name="Simakov O."/>
            <person name="Putnam N."/>
            <person name="Stites J."/>
            <person name="Kuroki Y."/>
            <person name="Tanaka T."/>
            <person name="Michiue T."/>
            <person name="Watanabe M."/>
            <person name="Bogdanovic O."/>
            <person name="Lister R."/>
            <person name="Georgiou G."/>
            <person name="Paranjpe S.S."/>
            <person name="van Kruijsbergen I."/>
            <person name="Shu S."/>
            <person name="Carlson J."/>
            <person name="Kinoshita T."/>
            <person name="Ohta Y."/>
            <person name="Mawaribuchi S."/>
            <person name="Jenkins J."/>
            <person name="Grimwood J."/>
            <person name="Schmutz J."/>
            <person name="Mitros T."/>
            <person name="Mozaffari S.V."/>
            <person name="Suzuki Y."/>
            <person name="Haramoto Y."/>
            <person name="Yamamoto T.S."/>
            <person name="Takagi C."/>
            <person name="Heald R."/>
            <person name="Miller K."/>
            <person name="Haudenschild C."/>
            <person name="Kitzman J."/>
            <person name="Nakayama T."/>
            <person name="Izutsu Y."/>
            <person name="Robert J."/>
            <person name="Fortriede J."/>
            <person name="Burns K."/>
            <person name="Lotay V."/>
            <person name="Karimi K."/>
            <person name="Yasuoka Y."/>
            <person name="Dichmann D.S."/>
            <person name="Flajnik M.F."/>
            <person name="Houston D.W."/>
            <person name="Shendure J."/>
            <person name="DuPasquier L."/>
            <person name="Vize P.D."/>
            <person name="Zorn A.M."/>
            <person name="Ito M."/>
            <person name="Marcotte E.M."/>
            <person name="Wallingford J.B."/>
            <person name="Ito Y."/>
            <person name="Asashima M."/>
            <person name="Ueno N."/>
            <person name="Matsuda Y."/>
            <person name="Veenstra G.J."/>
            <person name="Fujiyama A."/>
            <person name="Harland R.M."/>
            <person name="Taira M."/>
            <person name="Rokhsar D.S."/>
        </authorList>
    </citation>
    <scope>NUCLEOTIDE SEQUENCE [LARGE SCALE GENOMIC DNA]</scope>
    <source>
        <strain evidence="3">J</strain>
    </source>
</reference>
<evidence type="ECO:0008006" key="4">
    <source>
        <dbReference type="Google" id="ProtNLM"/>
    </source>
</evidence>
<evidence type="ECO:0000256" key="1">
    <source>
        <dbReference type="SAM" id="MobiDB-lite"/>
    </source>
</evidence>
<accession>A0A974CN11</accession>
<protein>
    <recommendedName>
        <fullName evidence="4">GIY-YIG domain-containing protein</fullName>
    </recommendedName>
</protein>
<gene>
    <name evidence="2" type="ORF">XELAEV_18031423mg</name>
</gene>